<accession>A0A7W6SCS4</accession>
<evidence type="ECO:0000313" key="4">
    <source>
        <dbReference type="Proteomes" id="UP000520770"/>
    </source>
</evidence>
<dbReference type="EMBL" id="JACIHM010000007">
    <property type="protein sequence ID" value="MBB4448522.1"/>
    <property type="molecule type" value="Genomic_DNA"/>
</dbReference>
<dbReference type="EMBL" id="JACIGW010000006">
    <property type="protein sequence ID" value="MBB4350712.1"/>
    <property type="molecule type" value="Genomic_DNA"/>
</dbReference>
<gene>
    <name evidence="2" type="ORF">GGE31_004445</name>
    <name evidence="1" type="ORF">GGE33_004486</name>
    <name evidence="3" type="ORF">GGE35_004368</name>
</gene>
<dbReference type="Proteomes" id="UP000520770">
    <property type="component" value="Unassembled WGS sequence"/>
</dbReference>
<evidence type="ECO:0000313" key="6">
    <source>
        <dbReference type="Proteomes" id="UP000576087"/>
    </source>
</evidence>
<dbReference type="Proteomes" id="UP000524535">
    <property type="component" value="Unassembled WGS sequence"/>
</dbReference>
<evidence type="ECO:0008006" key="7">
    <source>
        <dbReference type="Google" id="ProtNLM"/>
    </source>
</evidence>
<dbReference type="AlphaFoldDB" id="A0A7W6SCS4"/>
<evidence type="ECO:0000313" key="1">
    <source>
        <dbReference type="EMBL" id="MBB4350712.1"/>
    </source>
</evidence>
<sequence length="82" mass="9615">MQSSNARSGRNKLMLKLPALRDQLRSHVSDTIADLFESYDLATIALDRLRLERPTDVNRVHEYEDLCREIEREVSRYCSEMS</sequence>
<organism evidence="1 4">
    <name type="scientific">Aliirhizobium cellulosilyticum</name>
    <dbReference type="NCBI Taxonomy" id="393664"/>
    <lineage>
        <taxon>Bacteria</taxon>
        <taxon>Pseudomonadati</taxon>
        <taxon>Pseudomonadota</taxon>
        <taxon>Alphaproteobacteria</taxon>
        <taxon>Hyphomicrobiales</taxon>
        <taxon>Rhizobiaceae</taxon>
        <taxon>Aliirhizobium</taxon>
    </lineage>
</organism>
<keyword evidence="5" id="KW-1185">Reference proteome</keyword>
<dbReference type="Proteomes" id="UP000576087">
    <property type="component" value="Unassembled WGS sequence"/>
</dbReference>
<dbReference type="EMBL" id="JACIGY010000007">
    <property type="protein sequence ID" value="MBB4413907.1"/>
    <property type="molecule type" value="Genomic_DNA"/>
</dbReference>
<dbReference type="RefSeq" id="WP_183827878.1">
    <property type="nucleotide sequence ID" value="NZ_JACIGW010000006.1"/>
</dbReference>
<evidence type="ECO:0000313" key="5">
    <source>
        <dbReference type="Proteomes" id="UP000524535"/>
    </source>
</evidence>
<protein>
    <recommendedName>
        <fullName evidence="7">Nodulation protein</fullName>
    </recommendedName>
</protein>
<name>A0A7W6SCS4_9HYPH</name>
<reference evidence="4 5" key="1">
    <citation type="submission" date="2020-08" db="EMBL/GenBank/DDBJ databases">
        <title>Genomic Encyclopedia of Type Strains, Phase IV (KMG-V): Genome sequencing to study the core and pangenomes of soil and plant-associated prokaryotes.</title>
        <authorList>
            <person name="Whitman W."/>
        </authorList>
    </citation>
    <scope>NUCLEOTIDE SEQUENCE [LARGE SCALE GENOMIC DNA]</scope>
    <source>
        <strain evidence="2 5">SEMIA 444</strain>
        <strain evidence="1 4">SEMIA 448</strain>
        <strain evidence="3 6">SEMIA 452</strain>
    </source>
</reference>
<comment type="caution">
    <text evidence="1">The sequence shown here is derived from an EMBL/GenBank/DDBJ whole genome shotgun (WGS) entry which is preliminary data.</text>
</comment>
<evidence type="ECO:0000313" key="2">
    <source>
        <dbReference type="EMBL" id="MBB4413907.1"/>
    </source>
</evidence>
<proteinExistence type="predicted"/>
<evidence type="ECO:0000313" key="3">
    <source>
        <dbReference type="EMBL" id="MBB4448522.1"/>
    </source>
</evidence>